<protein>
    <recommendedName>
        <fullName evidence="4">ATP-binding protein</fullName>
    </recommendedName>
</protein>
<reference evidence="2" key="2">
    <citation type="submission" date="2022-06" db="EMBL/GenBank/DDBJ databases">
        <title>Xiashengella guii gen. nov. sp. nov., a bacterium isolated form anaerobic digestion tank.</title>
        <authorList>
            <person name="Huang H."/>
        </authorList>
    </citation>
    <scope>NUCLEOTIDE SEQUENCE</scope>
    <source>
        <strain evidence="2">Ai-910</strain>
    </source>
</reference>
<proteinExistence type="predicted"/>
<accession>A0A9J6ZTZ0</accession>
<dbReference type="KEGG" id="alkq:M9189_06170"/>
<dbReference type="RefSeq" id="WP_250725436.1">
    <property type="nucleotide sequence ID" value="NZ_CP098400.1"/>
</dbReference>
<dbReference type="Proteomes" id="UP001056426">
    <property type="component" value="Chromosome"/>
</dbReference>
<dbReference type="SUPFAM" id="SSF52540">
    <property type="entry name" value="P-loop containing nucleoside triphosphate hydrolases"/>
    <property type="match status" value="1"/>
</dbReference>
<organism evidence="2 3">
    <name type="scientific">Xiashengella succiniciproducens</name>
    <dbReference type="NCBI Taxonomy" id="2949635"/>
    <lineage>
        <taxon>Bacteria</taxon>
        <taxon>Pseudomonadati</taxon>
        <taxon>Bacteroidota</taxon>
        <taxon>Bacteroidia</taxon>
        <taxon>Marinilabiliales</taxon>
        <taxon>Marinilabiliaceae</taxon>
        <taxon>Xiashengella</taxon>
    </lineage>
</organism>
<name>A0A9J6ZTZ0_9BACT</name>
<reference evidence="2" key="1">
    <citation type="submission" date="2022-05" db="EMBL/GenBank/DDBJ databases">
        <authorList>
            <person name="Sun X."/>
        </authorList>
    </citation>
    <scope>NUCLEOTIDE SEQUENCE</scope>
    <source>
        <strain evidence="2">Ai-910</strain>
    </source>
</reference>
<gene>
    <name evidence="2" type="ORF">M9189_06170</name>
</gene>
<evidence type="ECO:0000313" key="3">
    <source>
        <dbReference type="Proteomes" id="UP001056426"/>
    </source>
</evidence>
<evidence type="ECO:0000313" key="2">
    <source>
        <dbReference type="EMBL" id="URW80936.1"/>
    </source>
</evidence>
<dbReference type="EMBL" id="CP098400">
    <property type="protein sequence ID" value="URW80936.1"/>
    <property type="molecule type" value="Genomic_DNA"/>
</dbReference>
<sequence length="1129" mass="131509">MKYSEIIGLQEYFHPVFNIENETFNYWKQFIPNDQFYEVLRKTLSAIDTSEPSLRKSIWIQGTFGTGKSHAASVIKHLLYDDYAEVENYIDQNIDDSSLKSKLKNYRSNNKLMPIVLKGLGSISDSRTFALQIEKAVRTSPGFKDLGIVTTSDFDRLIEKVNSPLIDWDSLIRKHDELSIYVTTKTDILKKLNASDIEFFHVIEGTLNKEGVHFSHADITNWLVEVNNEVIAQKKADGIIIIWDEFTSVMDSINSGIINQLQNIAELSEKNNIFLYLISHRTPHQHTIPKEDLTRMNDRFHIIQYRMEPITTYHIIAATIKKINIDEWRRLQGEIFEGSTQWNDLINLLTNNHSASAKSKIKDLFPIHPYSAYLSTFIARNLGSTNRSIFGFLYDKEYGFLNYLDKELNGERLLTADYLWDFFVNAFENDQEARFNQVLDKYRLNIQRVQEHGEQCTKVFKGILLLNVLFKVIEVTGEEGSPVTPSTENITSLFTGSGFEKEISEILNFIDEKGIVTKTPGGDFLIEFSSLPIREIEQAKESVRNQFKDIINVLKYAQIDKDLEKSIFKDNIYRESEIVLFSTNIENEHILRNRLNKVFGKPFSLKCAVFIANGDYDHLTTIPKIKELAQDEDFQDIIFVIVEEPFSERNYEKFIDYIARKQVSDNHSYDEQSVKYENYAKEQVKEWFSRMRNRYMQIIFRDKDEKHLSTKIGSEINRSYSPIIFSKGIDNISLLYRNANVWKFQNAIKSAEIFIFADNRTELEEKTSSGPTSYLKFLVKDKEEEYIVFDNLMLKPDGDTNHTLNIIQSEIDTKFSKLKHRSLFNIGEELKFLTEAPYGLYTNMPNMALMGFVLRKYIGELYVADVGRPIEKDEMRDLIGDMFSFWQDNKKQNKLNVRFGSKEERELKNILLDLFDLKDFNSITDTRWAIVNYVKTIAKYPIWSLKYYSEGKNIAIAIDELLKLIFNSTNEIDVKLISGVLEKIKEYRFELKLALKPENFSIGFLSFLQSVDEGISITEANFREVADYLFSNMQEEIGLWKEDNVKLKVYQWHTHKNQPTSNPTPPNNPDTPQNPDTPTPIPTPEREKIIYKVRNFNHGEQELKNRIVKMVEENPNFSQLISLIDKYLS</sequence>
<feature type="region of interest" description="Disordered" evidence="1">
    <location>
        <begin position="1055"/>
        <end position="1084"/>
    </location>
</feature>
<dbReference type="InterPro" id="IPR027417">
    <property type="entry name" value="P-loop_NTPase"/>
</dbReference>
<keyword evidence="3" id="KW-1185">Reference proteome</keyword>
<evidence type="ECO:0000256" key="1">
    <source>
        <dbReference type="SAM" id="MobiDB-lite"/>
    </source>
</evidence>
<evidence type="ECO:0008006" key="4">
    <source>
        <dbReference type="Google" id="ProtNLM"/>
    </source>
</evidence>
<dbReference type="AlphaFoldDB" id="A0A9J6ZTZ0"/>